<dbReference type="Pfam" id="PF01266">
    <property type="entry name" value="DAO"/>
    <property type="match status" value="1"/>
</dbReference>
<dbReference type="GO" id="GO:0005737">
    <property type="term" value="C:cytoplasm"/>
    <property type="evidence" value="ECO:0007669"/>
    <property type="project" value="TreeGrafter"/>
</dbReference>
<evidence type="ECO:0000259" key="5">
    <source>
        <dbReference type="PROSITE" id="PS51296"/>
    </source>
</evidence>
<dbReference type="AlphaFoldDB" id="A0A7I7VNH5"/>
<dbReference type="GO" id="GO:0004497">
    <property type="term" value="F:monooxygenase activity"/>
    <property type="evidence" value="ECO:0007669"/>
    <property type="project" value="UniProtKB-ARBA"/>
</dbReference>
<dbReference type="PANTHER" id="PTHR13847">
    <property type="entry name" value="SARCOSINE DEHYDROGENASE-RELATED"/>
    <property type="match status" value="1"/>
</dbReference>
<evidence type="ECO:0000256" key="2">
    <source>
        <dbReference type="ARBA" id="ARBA00022723"/>
    </source>
</evidence>
<dbReference type="SUPFAM" id="SSF51905">
    <property type="entry name" value="FAD/NAD(P)-binding domain"/>
    <property type="match status" value="1"/>
</dbReference>
<dbReference type="InterPro" id="IPR006076">
    <property type="entry name" value="FAD-dep_OxRdtase"/>
</dbReference>
<feature type="domain" description="Rieske" evidence="5">
    <location>
        <begin position="464"/>
        <end position="518"/>
    </location>
</feature>
<dbReference type="Proteomes" id="UP000467201">
    <property type="component" value="Chromosome"/>
</dbReference>
<protein>
    <submittedName>
        <fullName evidence="6">FAD-dependent oxidoreductase</fullName>
    </submittedName>
</protein>
<dbReference type="InterPro" id="IPR036922">
    <property type="entry name" value="Rieske_2Fe-2S_sf"/>
</dbReference>
<dbReference type="InterPro" id="IPR017941">
    <property type="entry name" value="Rieske_2Fe-2S"/>
</dbReference>
<proteinExistence type="predicted"/>
<dbReference type="Gene3D" id="3.30.9.10">
    <property type="entry name" value="D-Amino Acid Oxidase, subunit A, domain 2"/>
    <property type="match status" value="1"/>
</dbReference>
<evidence type="ECO:0000256" key="4">
    <source>
        <dbReference type="ARBA" id="ARBA00023014"/>
    </source>
</evidence>
<dbReference type="Gene3D" id="2.102.10.10">
    <property type="entry name" value="Rieske [2Fe-2S] iron-sulphur domain"/>
    <property type="match status" value="1"/>
</dbReference>
<evidence type="ECO:0000313" key="7">
    <source>
        <dbReference type="Proteomes" id="UP000467201"/>
    </source>
</evidence>
<dbReference type="GO" id="GO:0016705">
    <property type="term" value="F:oxidoreductase activity, acting on paired donors, with incorporation or reduction of molecular oxygen"/>
    <property type="evidence" value="ECO:0007669"/>
    <property type="project" value="UniProtKB-ARBA"/>
</dbReference>
<reference evidence="6 7" key="1">
    <citation type="journal article" date="2019" name="Emerg. Microbes Infect.">
        <title>Comprehensive subspecies identification of 175 nontuberculous mycobacteria species based on 7547 genomic profiles.</title>
        <authorList>
            <person name="Matsumoto Y."/>
            <person name="Kinjo T."/>
            <person name="Motooka D."/>
            <person name="Nabeya D."/>
            <person name="Jung N."/>
            <person name="Uechi K."/>
            <person name="Horii T."/>
            <person name="Iida T."/>
            <person name="Fujita J."/>
            <person name="Nakamura S."/>
        </authorList>
    </citation>
    <scope>NUCLEOTIDE SEQUENCE [LARGE SCALE GENOMIC DNA]</scope>
    <source>
        <strain evidence="6 7">JCM 12405</strain>
    </source>
</reference>
<evidence type="ECO:0000256" key="1">
    <source>
        <dbReference type="ARBA" id="ARBA00022714"/>
    </source>
</evidence>
<sequence>MTGNPSFRPVRPGENRRMTSLWLAGRAEPALPPNPLDETNRSADVVVVGAGLTGLITAVLLARAGRDVMVLEAFRPGAGATGNTTAKISLLQGTKMSKIVGKHGAGIARKYVEGNLEGQEWLIHRCEAHGISVQREDAFTFAQSEKGLPGARAELEACQAAGLGAEWVDHADVPFAFKGGVRLADQAQFDPMPLLDSLIVELDERGGRLAQGARVQRVSGTDDGLTLHVRTSEGHEFDVDSRQCVLTTGIPILDRGGFFARLKPSRSYCMAYKVPGTITRGMYLSTDSPTRSVRYAPTPDGDRLIVGGAGHPVGREKHPSSSVQELDSWAKQHYPGAMQTNYWSAQDYTPVDELPYVGPILPGQDKIYVATGFDKWGMTNGTAAALALAGSILGGRMDWADAFASWSPHELSGIPKAVQANVEVGINLAKGWITPVTRIVNHTPDSGGVVSGPPWALEARSVVDGVERRLSPVCPHLGGIVNWNDSDESWECPLHGSRFAPDGTLLEGPATRDLTRYL</sequence>
<dbReference type="Pfam" id="PF00355">
    <property type="entry name" value="Rieske"/>
    <property type="match status" value="1"/>
</dbReference>
<keyword evidence="3" id="KW-0408">Iron</keyword>
<dbReference type="GO" id="GO:0046872">
    <property type="term" value="F:metal ion binding"/>
    <property type="evidence" value="ECO:0007669"/>
    <property type="project" value="UniProtKB-KW"/>
</dbReference>
<dbReference type="EMBL" id="AP022605">
    <property type="protein sequence ID" value="BBZ05971.1"/>
    <property type="molecule type" value="Genomic_DNA"/>
</dbReference>
<dbReference type="Gene3D" id="3.50.50.60">
    <property type="entry name" value="FAD/NAD(P)-binding domain"/>
    <property type="match status" value="1"/>
</dbReference>
<dbReference type="PANTHER" id="PTHR13847:SF274">
    <property type="entry name" value="RIESKE 2FE-2S IRON-SULFUR PROTEIN YHFW-RELATED"/>
    <property type="match status" value="1"/>
</dbReference>
<dbReference type="PROSITE" id="PS51296">
    <property type="entry name" value="RIESKE"/>
    <property type="match status" value="1"/>
</dbReference>
<name>A0A7I7VNH5_9MYCO</name>
<dbReference type="KEGG" id="mdr:MDOR_01400"/>
<accession>A0A7I7VNH5</accession>
<keyword evidence="2" id="KW-0479">Metal-binding</keyword>
<dbReference type="SUPFAM" id="SSF50022">
    <property type="entry name" value="ISP domain"/>
    <property type="match status" value="1"/>
</dbReference>
<dbReference type="InterPro" id="IPR036188">
    <property type="entry name" value="FAD/NAD-bd_sf"/>
</dbReference>
<evidence type="ECO:0000256" key="3">
    <source>
        <dbReference type="ARBA" id="ARBA00023004"/>
    </source>
</evidence>
<organism evidence="6 7">
    <name type="scientific">Mycolicibacterium doricum</name>
    <dbReference type="NCBI Taxonomy" id="126673"/>
    <lineage>
        <taxon>Bacteria</taxon>
        <taxon>Bacillati</taxon>
        <taxon>Actinomycetota</taxon>
        <taxon>Actinomycetes</taxon>
        <taxon>Mycobacteriales</taxon>
        <taxon>Mycobacteriaceae</taxon>
        <taxon>Mycolicibacterium</taxon>
    </lineage>
</organism>
<dbReference type="GO" id="GO:0051537">
    <property type="term" value="F:2 iron, 2 sulfur cluster binding"/>
    <property type="evidence" value="ECO:0007669"/>
    <property type="project" value="UniProtKB-KW"/>
</dbReference>
<keyword evidence="4" id="KW-0411">Iron-sulfur</keyword>
<gene>
    <name evidence="6" type="ORF">MDOR_01400</name>
</gene>
<keyword evidence="1" id="KW-0001">2Fe-2S</keyword>
<evidence type="ECO:0000313" key="6">
    <source>
        <dbReference type="EMBL" id="BBZ05971.1"/>
    </source>
</evidence>